<evidence type="ECO:0000313" key="2">
    <source>
        <dbReference type="EMBL" id="KAK3712060.1"/>
    </source>
</evidence>
<protein>
    <submittedName>
        <fullName evidence="2">Uncharacterized protein</fullName>
    </submittedName>
</protein>
<proteinExistence type="predicted"/>
<reference evidence="2" key="1">
    <citation type="journal article" date="2023" name="G3 (Bethesda)">
        <title>A reference genome for the long-term kleptoplast-retaining sea slug Elysia crispata morphotype clarki.</title>
        <authorList>
            <person name="Eastman K.E."/>
            <person name="Pendleton A.L."/>
            <person name="Shaikh M.A."/>
            <person name="Suttiyut T."/>
            <person name="Ogas R."/>
            <person name="Tomko P."/>
            <person name="Gavelis G."/>
            <person name="Widhalm J.R."/>
            <person name="Wisecaver J.H."/>
        </authorList>
    </citation>
    <scope>NUCLEOTIDE SEQUENCE</scope>
    <source>
        <strain evidence="2">ECLA1</strain>
    </source>
</reference>
<dbReference type="EMBL" id="JAWDGP010007592">
    <property type="protein sequence ID" value="KAK3712060.1"/>
    <property type="molecule type" value="Genomic_DNA"/>
</dbReference>
<evidence type="ECO:0000256" key="1">
    <source>
        <dbReference type="SAM" id="MobiDB-lite"/>
    </source>
</evidence>
<gene>
    <name evidence="2" type="ORF">RRG08_045047</name>
</gene>
<organism evidence="2 3">
    <name type="scientific">Elysia crispata</name>
    <name type="common">lettuce slug</name>
    <dbReference type="NCBI Taxonomy" id="231223"/>
    <lineage>
        <taxon>Eukaryota</taxon>
        <taxon>Metazoa</taxon>
        <taxon>Spiralia</taxon>
        <taxon>Lophotrochozoa</taxon>
        <taxon>Mollusca</taxon>
        <taxon>Gastropoda</taxon>
        <taxon>Heterobranchia</taxon>
        <taxon>Euthyneura</taxon>
        <taxon>Panpulmonata</taxon>
        <taxon>Sacoglossa</taxon>
        <taxon>Placobranchoidea</taxon>
        <taxon>Plakobranchidae</taxon>
        <taxon>Elysia</taxon>
    </lineage>
</organism>
<dbReference type="Proteomes" id="UP001283361">
    <property type="component" value="Unassembled WGS sequence"/>
</dbReference>
<name>A0AAE0XV01_9GAST</name>
<dbReference type="AlphaFoldDB" id="A0AAE0XV01"/>
<evidence type="ECO:0000313" key="3">
    <source>
        <dbReference type="Proteomes" id="UP001283361"/>
    </source>
</evidence>
<keyword evidence="3" id="KW-1185">Reference proteome</keyword>
<feature type="region of interest" description="Disordered" evidence="1">
    <location>
        <begin position="79"/>
        <end position="110"/>
    </location>
</feature>
<sequence>MTLPPPHVSRGLGCYGPKSPCGCRGCDEGYVYLISDADEAVGPGTRPPEIDIQRPGTSGLDNVLSDTLPYDSKVHITGKKDRVRVTRRSRERGGSLAVESRDQLGQLDTF</sequence>
<comment type="caution">
    <text evidence="2">The sequence shown here is derived from an EMBL/GenBank/DDBJ whole genome shotgun (WGS) entry which is preliminary data.</text>
</comment>
<accession>A0AAE0XV01</accession>